<organism evidence="1 2">
    <name type="scientific">Parageobacillus galactosidasius</name>
    <dbReference type="NCBI Taxonomy" id="883812"/>
    <lineage>
        <taxon>Bacteria</taxon>
        <taxon>Bacillati</taxon>
        <taxon>Bacillota</taxon>
        <taxon>Bacilli</taxon>
        <taxon>Bacillales</taxon>
        <taxon>Anoxybacillaceae</taxon>
        <taxon>Parageobacillus</taxon>
    </lineage>
</organism>
<dbReference type="RefSeq" id="WP_089097328.1">
    <property type="nucleotide sequence ID" value="NZ_NDYL01000001.1"/>
</dbReference>
<protein>
    <submittedName>
        <fullName evidence="1">Uncharacterized protein</fullName>
    </submittedName>
</protein>
<sequence length="79" mass="9111">MTLNKTKEELIQLCDEMIPGIVSYHASQISLQTKELTYDYKDKTPSDEDIKFVLVFTLDDMKALCSTLKEKFTSESKIE</sequence>
<dbReference type="AlphaFoldDB" id="A0A226QQV6"/>
<comment type="caution">
    <text evidence="1">The sequence shown here is derived from an EMBL/GenBank/DDBJ whole genome shotgun (WGS) entry which is preliminary data.</text>
</comment>
<proteinExistence type="predicted"/>
<gene>
    <name evidence="1" type="ORF">B9L23_08400</name>
</gene>
<accession>A0A226QQV6</accession>
<keyword evidence="2" id="KW-1185">Reference proteome</keyword>
<reference evidence="1 2" key="1">
    <citation type="submission" date="2017-04" db="EMBL/GenBank/DDBJ databases">
        <title>The genome sequence of Parageobacillus galactosidasius DSM 18751.</title>
        <authorList>
            <person name="Ramaloko W.T."/>
            <person name="Koen N."/>
            <person name="Polliack S."/>
            <person name="Aliyu H."/>
            <person name="Lebre P."/>
            <person name="Mohr T."/>
            <person name="Oswald F."/>
            <person name="Zwick M."/>
            <person name="Neumann A."/>
            <person name="Syldatk C."/>
            <person name="Cowan D."/>
            <person name="De Maayer P."/>
        </authorList>
    </citation>
    <scope>NUCLEOTIDE SEQUENCE [LARGE SCALE GENOMIC DNA]</scope>
    <source>
        <strain evidence="1 2">DSM 18751</strain>
    </source>
</reference>
<evidence type="ECO:0000313" key="1">
    <source>
        <dbReference type="EMBL" id="OXB94873.1"/>
    </source>
</evidence>
<name>A0A226QQV6_9BACL</name>
<dbReference type="Proteomes" id="UP000198394">
    <property type="component" value="Unassembled WGS sequence"/>
</dbReference>
<evidence type="ECO:0000313" key="2">
    <source>
        <dbReference type="Proteomes" id="UP000198394"/>
    </source>
</evidence>
<dbReference type="EMBL" id="NDYL01000001">
    <property type="protein sequence ID" value="OXB94873.1"/>
    <property type="molecule type" value="Genomic_DNA"/>
</dbReference>